<organism evidence="1">
    <name type="scientific">Spodoptera frugiperda</name>
    <name type="common">Fall armyworm</name>
    <dbReference type="NCBI Taxonomy" id="7108"/>
    <lineage>
        <taxon>Eukaryota</taxon>
        <taxon>Metazoa</taxon>
        <taxon>Ecdysozoa</taxon>
        <taxon>Arthropoda</taxon>
        <taxon>Hexapoda</taxon>
        <taxon>Insecta</taxon>
        <taxon>Pterygota</taxon>
        <taxon>Neoptera</taxon>
        <taxon>Endopterygota</taxon>
        <taxon>Lepidoptera</taxon>
        <taxon>Glossata</taxon>
        <taxon>Ditrysia</taxon>
        <taxon>Noctuoidea</taxon>
        <taxon>Noctuidae</taxon>
        <taxon>Amphipyrinae</taxon>
        <taxon>Spodoptera</taxon>
    </lineage>
</organism>
<reference evidence="1" key="1">
    <citation type="submission" date="2016-07" db="EMBL/GenBank/DDBJ databases">
        <authorList>
            <person name="Bretaudeau A."/>
        </authorList>
    </citation>
    <scope>NUCLEOTIDE SEQUENCE</scope>
    <source>
        <strain evidence="1">Rice</strain>
        <tissue evidence="1">Whole body</tissue>
    </source>
</reference>
<dbReference type="AlphaFoldDB" id="A0A2H1V4C8"/>
<accession>A0A2H1V4C8</accession>
<gene>
    <name evidence="1" type="ORF">SFRICE_029064</name>
</gene>
<proteinExistence type="predicted"/>
<dbReference type="EMBL" id="ODYU01000610">
    <property type="protein sequence ID" value="SOQ35698.1"/>
    <property type="molecule type" value="Genomic_DNA"/>
</dbReference>
<sequence>MTSPTLGEAKEYNDSFQQRENNKVLRQEAIFNEEVNLGISFEHNLRSALNVLFLRKSNHLSFHVEDQGGGLCLAVDVSRLMMMMIMMKITSLPLGEARESLFTAMYSPSLFHETHSMTGERFMSAYTNIINAITINIEVKNICDFKLIIRRGHLSKTRYQTIQTPSLLHLELCLAPNTSGEYGGA</sequence>
<name>A0A2H1V4C8_SPOFR</name>
<protein>
    <submittedName>
        <fullName evidence="1">SFRICE_029064</fullName>
    </submittedName>
</protein>
<evidence type="ECO:0000313" key="1">
    <source>
        <dbReference type="EMBL" id="SOQ35698.1"/>
    </source>
</evidence>